<organism evidence="2 3">
    <name type="scientific">Calidithermus roseus</name>
    <dbReference type="NCBI Taxonomy" id="1644118"/>
    <lineage>
        <taxon>Bacteria</taxon>
        <taxon>Thermotogati</taxon>
        <taxon>Deinococcota</taxon>
        <taxon>Deinococci</taxon>
        <taxon>Thermales</taxon>
        <taxon>Thermaceae</taxon>
        <taxon>Calidithermus</taxon>
    </lineage>
</organism>
<feature type="transmembrane region" description="Helical" evidence="1">
    <location>
        <begin position="17"/>
        <end position="36"/>
    </location>
</feature>
<gene>
    <name evidence="2" type="ORF">Mrose_01863</name>
</gene>
<sequence length="37" mass="3927">MDWKFSDSLPSVPNGKLAWLAVAFSLAAFALTCLAAL</sequence>
<keyword evidence="1" id="KW-1133">Transmembrane helix</keyword>
<proteinExistence type="predicted"/>
<comment type="caution">
    <text evidence="2">The sequence shown here is derived from an EMBL/GenBank/DDBJ whole genome shotgun (WGS) entry which is preliminary data.</text>
</comment>
<dbReference type="AlphaFoldDB" id="A0A399EQQ9"/>
<accession>A0A399EQQ9</accession>
<protein>
    <submittedName>
        <fullName evidence="2">Uncharacterized protein</fullName>
    </submittedName>
</protein>
<dbReference type="EMBL" id="QWLA01000032">
    <property type="protein sequence ID" value="RIH86205.1"/>
    <property type="molecule type" value="Genomic_DNA"/>
</dbReference>
<evidence type="ECO:0000256" key="1">
    <source>
        <dbReference type="SAM" id="Phobius"/>
    </source>
</evidence>
<evidence type="ECO:0000313" key="2">
    <source>
        <dbReference type="EMBL" id="RIH86205.1"/>
    </source>
</evidence>
<keyword evidence="1" id="KW-0812">Transmembrane</keyword>
<reference evidence="2 3" key="1">
    <citation type="submission" date="2018-08" db="EMBL/GenBank/DDBJ databases">
        <title>Meiothermus roseus NBRC 110900 genome sequencing project.</title>
        <authorList>
            <person name="Da Costa M.S."/>
            <person name="Albuquerque L."/>
            <person name="Raposo P."/>
            <person name="Froufe H.J.C."/>
            <person name="Barroso C.S."/>
            <person name="Egas C."/>
        </authorList>
    </citation>
    <scope>NUCLEOTIDE SEQUENCE [LARGE SCALE GENOMIC DNA]</scope>
    <source>
        <strain evidence="2 3">NBRC 110900</strain>
    </source>
</reference>
<keyword evidence="3" id="KW-1185">Reference proteome</keyword>
<evidence type="ECO:0000313" key="3">
    <source>
        <dbReference type="Proteomes" id="UP000265341"/>
    </source>
</evidence>
<name>A0A399EQQ9_9DEIN</name>
<keyword evidence="1" id="KW-0472">Membrane</keyword>
<dbReference type="Proteomes" id="UP000265341">
    <property type="component" value="Unassembled WGS sequence"/>
</dbReference>